<evidence type="ECO:0000313" key="4">
    <source>
        <dbReference type="EMBL" id="MBE1237291.1"/>
    </source>
</evidence>
<gene>
    <name evidence="4" type="ORF">IHV25_06485</name>
</gene>
<evidence type="ECO:0000256" key="1">
    <source>
        <dbReference type="ARBA" id="ARBA00022553"/>
    </source>
</evidence>
<name>A0A8J7CWB6_9PROT</name>
<dbReference type="AlphaFoldDB" id="A0A8J7CWB6"/>
<keyword evidence="1 2" id="KW-0597">Phosphoprotein</keyword>
<feature type="modified residue" description="4-aspartylphosphate" evidence="2">
    <location>
        <position position="58"/>
    </location>
</feature>
<sequence length="133" mass="14442">MSSPSESNLVLVIDDDPAVCRAVGAGVEELGWHYREARDGQEALELLDTETFDLVVSDVWMPRLDGISFLKKARERHPGLRVLAISGGGDAPAALSLKILQMHGASDILYKPFTSEELKERLLALGTARPDAS</sequence>
<dbReference type="EMBL" id="JACZHT010000004">
    <property type="protein sequence ID" value="MBE1237291.1"/>
    <property type="molecule type" value="Genomic_DNA"/>
</dbReference>
<dbReference type="RefSeq" id="WP_192534304.1">
    <property type="nucleotide sequence ID" value="NZ_JACZHT010000004.1"/>
</dbReference>
<comment type="caution">
    <text evidence="4">The sequence shown here is derived from an EMBL/GenBank/DDBJ whole genome shotgun (WGS) entry which is preliminary data.</text>
</comment>
<organism evidence="4 5">
    <name type="scientific">Phaeovibrio sulfidiphilus</name>
    <dbReference type="NCBI Taxonomy" id="1220600"/>
    <lineage>
        <taxon>Bacteria</taxon>
        <taxon>Pseudomonadati</taxon>
        <taxon>Pseudomonadota</taxon>
        <taxon>Alphaproteobacteria</taxon>
        <taxon>Rhodospirillales</taxon>
        <taxon>Rhodospirillaceae</taxon>
        <taxon>Phaeovibrio</taxon>
    </lineage>
</organism>
<dbReference type="Proteomes" id="UP000631034">
    <property type="component" value="Unassembled WGS sequence"/>
</dbReference>
<protein>
    <submittedName>
        <fullName evidence="4">Response regulator</fullName>
    </submittedName>
</protein>
<evidence type="ECO:0000256" key="2">
    <source>
        <dbReference type="PROSITE-ProRule" id="PRU00169"/>
    </source>
</evidence>
<dbReference type="PANTHER" id="PTHR44591">
    <property type="entry name" value="STRESS RESPONSE REGULATOR PROTEIN 1"/>
    <property type="match status" value="1"/>
</dbReference>
<dbReference type="Pfam" id="PF00072">
    <property type="entry name" value="Response_reg"/>
    <property type="match status" value="1"/>
</dbReference>
<dbReference type="PANTHER" id="PTHR44591:SF3">
    <property type="entry name" value="RESPONSE REGULATORY DOMAIN-CONTAINING PROTEIN"/>
    <property type="match status" value="1"/>
</dbReference>
<dbReference type="GO" id="GO:0000160">
    <property type="term" value="P:phosphorelay signal transduction system"/>
    <property type="evidence" value="ECO:0007669"/>
    <property type="project" value="InterPro"/>
</dbReference>
<dbReference type="PROSITE" id="PS50110">
    <property type="entry name" value="RESPONSE_REGULATORY"/>
    <property type="match status" value="1"/>
</dbReference>
<evidence type="ECO:0000259" key="3">
    <source>
        <dbReference type="PROSITE" id="PS50110"/>
    </source>
</evidence>
<dbReference type="SUPFAM" id="SSF52172">
    <property type="entry name" value="CheY-like"/>
    <property type="match status" value="1"/>
</dbReference>
<reference evidence="4" key="1">
    <citation type="submission" date="2020-10" db="EMBL/GenBank/DDBJ databases">
        <title>Genome sequence of the unusual species of purple photosynthetic bacteria, Phaeovibrio sulfidiphilus DSM 23193, type strain.</title>
        <authorList>
            <person name="Kyndt J.A."/>
            <person name="Meyer T.E."/>
        </authorList>
    </citation>
    <scope>NUCLEOTIDE SEQUENCE</scope>
    <source>
        <strain evidence="4">DSM 23193</strain>
    </source>
</reference>
<feature type="domain" description="Response regulatory" evidence="3">
    <location>
        <begin position="9"/>
        <end position="126"/>
    </location>
</feature>
<keyword evidence="5" id="KW-1185">Reference proteome</keyword>
<accession>A0A8J7CWB6</accession>
<dbReference type="InterPro" id="IPR001789">
    <property type="entry name" value="Sig_transdc_resp-reg_receiver"/>
</dbReference>
<dbReference type="SMART" id="SM00448">
    <property type="entry name" value="REC"/>
    <property type="match status" value="1"/>
</dbReference>
<proteinExistence type="predicted"/>
<dbReference type="InterPro" id="IPR050595">
    <property type="entry name" value="Bact_response_regulator"/>
</dbReference>
<dbReference type="InterPro" id="IPR011006">
    <property type="entry name" value="CheY-like_superfamily"/>
</dbReference>
<evidence type="ECO:0000313" key="5">
    <source>
        <dbReference type="Proteomes" id="UP000631034"/>
    </source>
</evidence>
<dbReference type="CDD" id="cd00156">
    <property type="entry name" value="REC"/>
    <property type="match status" value="1"/>
</dbReference>
<dbReference type="Gene3D" id="3.40.50.2300">
    <property type="match status" value="1"/>
</dbReference>